<dbReference type="EMBL" id="CM042051">
    <property type="protein sequence ID" value="KAI3729473.1"/>
    <property type="molecule type" value="Genomic_DNA"/>
</dbReference>
<evidence type="ECO:0000313" key="1">
    <source>
        <dbReference type="EMBL" id="KAI3729473.1"/>
    </source>
</evidence>
<name>A0ACB9C5D1_ARCLA</name>
<evidence type="ECO:0000313" key="2">
    <source>
        <dbReference type="Proteomes" id="UP001055879"/>
    </source>
</evidence>
<reference evidence="2" key="1">
    <citation type="journal article" date="2022" name="Mol. Ecol. Resour.">
        <title>The genomes of chicory, endive, great burdock and yacon provide insights into Asteraceae palaeo-polyploidization history and plant inulin production.</title>
        <authorList>
            <person name="Fan W."/>
            <person name="Wang S."/>
            <person name="Wang H."/>
            <person name="Wang A."/>
            <person name="Jiang F."/>
            <person name="Liu H."/>
            <person name="Zhao H."/>
            <person name="Xu D."/>
            <person name="Zhang Y."/>
        </authorList>
    </citation>
    <scope>NUCLEOTIDE SEQUENCE [LARGE SCALE GENOMIC DNA]</scope>
    <source>
        <strain evidence="2">cv. Niubang</strain>
    </source>
</reference>
<protein>
    <submittedName>
        <fullName evidence="1">Uncharacterized protein</fullName>
    </submittedName>
</protein>
<sequence>MAYSVIAGNNFDFATTIFDDLRSMIEKTERDPKIPYVRFICAYLKFLYANAYPTTVDGSFAKVGRRSLEVKPLANEVSISTLRSRLSLHASSTSAATQEVLSSANHAATTGFKRPSASSFGPSKKAKVTKEKPATSSRPEEVSRQTSLDDFVVLFSTSAAITSTVPATSVAVTTTVTQPKISVHQSIELKASQLSALQAEIVKVKEDTQRQFDTLSTKVDACIALLQQVLTKLNAPAPTHSPSFTSDDLTQLNIAVEFIHRDTSDFLVIEGRLDSLEAEVRKLASVADQAPPSFKDFVEEEEEEDEDEEDLDLEDQEKSNLIKKMMMMTMKKISPYGVLLQPSHLSDTFERSYHSRGESWNILRIPFPRQFSPLLKGKELQIIPAAVADEQIIPVSVRENDEEDEEEESLQHPGRPSRPSYWS</sequence>
<accession>A0ACB9C5D1</accession>
<comment type="caution">
    <text evidence="1">The sequence shown here is derived from an EMBL/GenBank/DDBJ whole genome shotgun (WGS) entry which is preliminary data.</text>
</comment>
<reference evidence="1 2" key="2">
    <citation type="journal article" date="2022" name="Mol. Ecol. Resour.">
        <title>The genomes of chicory, endive, great burdock and yacon provide insights into Asteraceae paleo-polyploidization history and plant inulin production.</title>
        <authorList>
            <person name="Fan W."/>
            <person name="Wang S."/>
            <person name="Wang H."/>
            <person name="Wang A."/>
            <person name="Jiang F."/>
            <person name="Liu H."/>
            <person name="Zhao H."/>
            <person name="Xu D."/>
            <person name="Zhang Y."/>
        </authorList>
    </citation>
    <scope>NUCLEOTIDE SEQUENCE [LARGE SCALE GENOMIC DNA]</scope>
    <source>
        <strain evidence="2">cv. Niubang</strain>
    </source>
</reference>
<proteinExistence type="predicted"/>
<keyword evidence="2" id="KW-1185">Reference proteome</keyword>
<organism evidence="1 2">
    <name type="scientific">Arctium lappa</name>
    <name type="common">Greater burdock</name>
    <name type="synonym">Lappa major</name>
    <dbReference type="NCBI Taxonomy" id="4217"/>
    <lineage>
        <taxon>Eukaryota</taxon>
        <taxon>Viridiplantae</taxon>
        <taxon>Streptophyta</taxon>
        <taxon>Embryophyta</taxon>
        <taxon>Tracheophyta</taxon>
        <taxon>Spermatophyta</taxon>
        <taxon>Magnoliopsida</taxon>
        <taxon>eudicotyledons</taxon>
        <taxon>Gunneridae</taxon>
        <taxon>Pentapetalae</taxon>
        <taxon>asterids</taxon>
        <taxon>campanulids</taxon>
        <taxon>Asterales</taxon>
        <taxon>Asteraceae</taxon>
        <taxon>Carduoideae</taxon>
        <taxon>Cardueae</taxon>
        <taxon>Arctiinae</taxon>
        <taxon>Arctium</taxon>
    </lineage>
</organism>
<gene>
    <name evidence="1" type="ORF">L6452_18133</name>
</gene>
<dbReference type="Proteomes" id="UP001055879">
    <property type="component" value="Linkage Group LG05"/>
</dbReference>